<sequence length="201" mass="21827">MGASLLAIAMVQLSRHREQARPHRGSHGAGDIEYAAGPVGAGLAREGGGSFNIFVADTPLSRASPLPQVLCTLVGSYSKRNDSPLLKSEIQYLDNWSLSMRKPTLIASLVLIVGLGALGPVAQAVEKTGDALEHSPSNGRRLVENDRVPADYQRADRAMKDWKQKKLEQPTNDQQWVHIDDKYLLIEIVSGAIVKIVPATR</sequence>
<dbReference type="InterPro" id="IPR024572">
    <property type="entry name" value="RcnB"/>
</dbReference>
<organism evidence="1 2">
    <name type="scientific">Pseudomonas corrugata</name>
    <dbReference type="NCBI Taxonomy" id="47879"/>
    <lineage>
        <taxon>Bacteria</taxon>
        <taxon>Pseudomonadati</taxon>
        <taxon>Pseudomonadota</taxon>
        <taxon>Gammaproteobacteria</taxon>
        <taxon>Pseudomonadales</taxon>
        <taxon>Pseudomonadaceae</taxon>
        <taxon>Pseudomonas</taxon>
    </lineage>
</organism>
<protein>
    <submittedName>
        <fullName evidence="1">Uncharacterized protein</fullName>
    </submittedName>
</protein>
<gene>
    <name evidence="1" type="ORF">ALQ77_03290</name>
</gene>
<comment type="caution">
    <text evidence="1">The sequence shown here is derived from an EMBL/GenBank/DDBJ whole genome shotgun (WGS) entry which is preliminary data.</text>
</comment>
<evidence type="ECO:0000313" key="1">
    <source>
        <dbReference type="EMBL" id="RMM47231.1"/>
    </source>
</evidence>
<keyword evidence="2" id="KW-1185">Reference proteome</keyword>
<dbReference type="Gene3D" id="3.10.450.160">
    <property type="entry name" value="inner membrane protein cigr"/>
    <property type="match status" value="1"/>
</dbReference>
<reference evidence="1 2" key="1">
    <citation type="submission" date="2018-08" db="EMBL/GenBank/DDBJ databases">
        <title>Recombination of ecologically and evolutionarily significant loci maintains genetic cohesion in the Pseudomonas syringae species complex.</title>
        <authorList>
            <person name="Dillon M."/>
            <person name="Thakur S."/>
            <person name="Almeida R.N.D."/>
            <person name="Weir B.S."/>
            <person name="Guttman D.S."/>
        </authorList>
    </citation>
    <scope>NUCLEOTIDE SEQUENCE [LARGE SCALE GENOMIC DNA]</scope>
    <source>
        <strain evidence="1 2">NCPPB2445</strain>
    </source>
</reference>
<dbReference type="Pfam" id="PF11776">
    <property type="entry name" value="RcnB"/>
    <property type="match status" value="1"/>
</dbReference>
<name>A0A3M3ECD0_9PSED</name>
<dbReference type="AlphaFoldDB" id="A0A3M3ECD0"/>
<dbReference type="EMBL" id="RBOJ01000088">
    <property type="protein sequence ID" value="RMM47231.1"/>
    <property type="molecule type" value="Genomic_DNA"/>
</dbReference>
<evidence type="ECO:0000313" key="2">
    <source>
        <dbReference type="Proteomes" id="UP000270661"/>
    </source>
</evidence>
<proteinExistence type="predicted"/>
<dbReference type="Proteomes" id="UP000270661">
    <property type="component" value="Unassembled WGS sequence"/>
</dbReference>
<accession>A0A3M3ECD0</accession>